<reference evidence="2" key="1">
    <citation type="journal article" date="2019" name="Int. J. Syst. Evol. Microbiol.">
        <title>The Global Catalogue of Microorganisms (GCM) 10K type strain sequencing project: providing services to taxonomists for standard genome sequencing and annotation.</title>
        <authorList>
            <consortium name="The Broad Institute Genomics Platform"/>
            <consortium name="The Broad Institute Genome Sequencing Center for Infectious Disease"/>
            <person name="Wu L."/>
            <person name="Ma J."/>
        </authorList>
    </citation>
    <scope>NUCLEOTIDE SEQUENCE [LARGE SCALE GENOMIC DNA]</scope>
    <source>
        <strain evidence="2">JCM 16014</strain>
    </source>
</reference>
<evidence type="ECO:0000313" key="2">
    <source>
        <dbReference type="Proteomes" id="UP001500751"/>
    </source>
</evidence>
<keyword evidence="2" id="KW-1185">Reference proteome</keyword>
<dbReference type="InterPro" id="IPR045362">
    <property type="entry name" value="CIS_spike_tip"/>
</dbReference>
<gene>
    <name evidence="1" type="ORF">GCM10009839_06270</name>
</gene>
<organism evidence="1 2">
    <name type="scientific">Catenulispora yoronensis</name>
    <dbReference type="NCBI Taxonomy" id="450799"/>
    <lineage>
        <taxon>Bacteria</taxon>
        <taxon>Bacillati</taxon>
        <taxon>Actinomycetota</taxon>
        <taxon>Actinomycetes</taxon>
        <taxon>Catenulisporales</taxon>
        <taxon>Catenulisporaceae</taxon>
        <taxon>Catenulispora</taxon>
    </lineage>
</organism>
<name>A0ABP5F217_9ACTN</name>
<accession>A0ABP5F217</accession>
<sequence>MRVLMADNFVMVTGDTVSVTIPGIVIPVAQTPQPLVGTSQDLTFGGAFVCLEGDELAPTLKGPLTFTESGYSITGTGTLKLVPSPGVNLTTLLKDNNKALLIKGAPFSAVFTVTTPAANPNGQTASNAPKNGTATFATKNNVFTAQ</sequence>
<evidence type="ECO:0000313" key="1">
    <source>
        <dbReference type="EMBL" id="GAA2014135.1"/>
    </source>
</evidence>
<comment type="caution">
    <text evidence="1">The sequence shown here is derived from an EMBL/GenBank/DDBJ whole genome shotgun (WGS) entry which is preliminary data.</text>
</comment>
<dbReference type="RefSeq" id="WP_344663936.1">
    <property type="nucleotide sequence ID" value="NZ_BAAAQN010000003.1"/>
</dbReference>
<protein>
    <submittedName>
        <fullName evidence="1">Uncharacterized protein</fullName>
    </submittedName>
</protein>
<dbReference type="Proteomes" id="UP001500751">
    <property type="component" value="Unassembled WGS sequence"/>
</dbReference>
<proteinExistence type="predicted"/>
<dbReference type="Pfam" id="PF19267">
    <property type="entry name" value="CIS_spike_tip"/>
    <property type="match status" value="1"/>
</dbReference>
<dbReference type="EMBL" id="BAAAQN010000003">
    <property type="protein sequence ID" value="GAA2014135.1"/>
    <property type="molecule type" value="Genomic_DNA"/>
</dbReference>